<dbReference type="Gene3D" id="2.40.160.180">
    <property type="entry name" value="Carbohydrate-selective porin OprB"/>
    <property type="match status" value="1"/>
</dbReference>
<reference evidence="3 4" key="1">
    <citation type="submission" date="2019-07" db="EMBL/GenBank/DDBJ databases">
        <title>Whole genome shotgun sequence of Methylobacterium haplocladii NBRC 107714.</title>
        <authorList>
            <person name="Hosoyama A."/>
            <person name="Uohara A."/>
            <person name="Ohji S."/>
            <person name="Ichikawa N."/>
        </authorList>
    </citation>
    <scope>NUCLEOTIDE SEQUENCE [LARGE SCALE GENOMIC DNA]</scope>
    <source>
        <strain evidence="3 4">NBRC 107714</strain>
    </source>
</reference>
<organism evidence="3 4">
    <name type="scientific">Methylobacterium haplocladii</name>
    <dbReference type="NCBI Taxonomy" id="1176176"/>
    <lineage>
        <taxon>Bacteria</taxon>
        <taxon>Pseudomonadati</taxon>
        <taxon>Pseudomonadota</taxon>
        <taxon>Alphaproteobacteria</taxon>
        <taxon>Hyphomicrobiales</taxon>
        <taxon>Methylobacteriaceae</taxon>
        <taxon>Methylobacterium</taxon>
    </lineage>
</organism>
<dbReference type="Pfam" id="PF04966">
    <property type="entry name" value="OprB"/>
    <property type="match status" value="1"/>
</dbReference>
<dbReference type="PANTHER" id="PTHR37944">
    <property type="entry name" value="PORIN B"/>
    <property type="match status" value="1"/>
</dbReference>
<accession>A0A512IPH3</accession>
<comment type="caution">
    <text evidence="3">The sequence shown here is derived from an EMBL/GenBank/DDBJ whole genome shotgun (WGS) entry which is preliminary data.</text>
</comment>
<comment type="similarity">
    <text evidence="1 2">Belongs to the OprB family.</text>
</comment>
<evidence type="ECO:0000256" key="2">
    <source>
        <dbReference type="RuleBase" id="RU363072"/>
    </source>
</evidence>
<dbReference type="InterPro" id="IPR038673">
    <property type="entry name" value="OprB_sf"/>
</dbReference>
<dbReference type="PANTHER" id="PTHR37944:SF1">
    <property type="entry name" value="PORIN B"/>
    <property type="match status" value="1"/>
</dbReference>
<name>A0A512IPH3_9HYPH</name>
<dbReference type="GO" id="GO:0016020">
    <property type="term" value="C:membrane"/>
    <property type="evidence" value="ECO:0007669"/>
    <property type="project" value="InterPro"/>
</dbReference>
<dbReference type="OrthoDB" id="7972153at2"/>
<dbReference type="InterPro" id="IPR007049">
    <property type="entry name" value="Carb-sel_porin_OprB"/>
</dbReference>
<evidence type="ECO:0000256" key="1">
    <source>
        <dbReference type="ARBA" id="ARBA00008769"/>
    </source>
</evidence>
<gene>
    <name evidence="3" type="ORF">MHA02_20010</name>
</gene>
<keyword evidence="4" id="KW-1185">Reference proteome</keyword>
<dbReference type="EMBL" id="BJZT01000019">
    <property type="protein sequence ID" value="GEO99613.1"/>
    <property type="molecule type" value="Genomic_DNA"/>
</dbReference>
<proteinExistence type="inferred from homology"/>
<dbReference type="Proteomes" id="UP000321258">
    <property type="component" value="Unassembled WGS sequence"/>
</dbReference>
<dbReference type="GO" id="GO:0015288">
    <property type="term" value="F:porin activity"/>
    <property type="evidence" value="ECO:0007669"/>
    <property type="project" value="InterPro"/>
</dbReference>
<dbReference type="AlphaFoldDB" id="A0A512IPH3"/>
<evidence type="ECO:0000313" key="4">
    <source>
        <dbReference type="Proteomes" id="UP000321258"/>
    </source>
</evidence>
<dbReference type="InterPro" id="IPR052932">
    <property type="entry name" value="OprB_Porin"/>
</dbReference>
<sequence length="493" mass="52739">MTDVAYPIVPIRKSGRRLGAVLLGGCVACVLPPAIDAAWAQSPSAVESFTGEAGPRTDPGAIGTAPDGTVKWHGPLGPSAASLATAGLSFDVNVYEYFFSNPSAGLRPGQLSNSTYFLLSLDADLNTIAGIEGGWIHATQTFFGLRWNNRNMDGDVGDSTVGYQPTFNRDFARLSILTYQQRLFDDRFAIEVGRTHPNRYYALPPCQSSVSCFQDILQLNAGVTSPLYGVWGGNLAYKISPEDYIQAGAFAVTSRANFFSGYDWGSEPLDGALVLAEIGRSTTFASQAYPGRVALTGFYNTADHEDNLKTVSGRSKALNPADPVLQRSGTSGVILTASQVVWRADGGTDGGNLNPTSVQAYTSLAYAPDPTIPIRWNAFAGLTLQSPDPSRPLDRYGIKVNWQRIAPDYAQFLSDANRISGGSGAPYSRDKLVFEANAHLALGRGVFFEPVAQYLVDGNSYWNPYTANRPKDGFYVGATLIVPLGAILGLAPG</sequence>
<evidence type="ECO:0000313" key="3">
    <source>
        <dbReference type="EMBL" id="GEO99613.1"/>
    </source>
</evidence>
<protein>
    <submittedName>
        <fullName evidence="3">Porin</fullName>
    </submittedName>
</protein>
<dbReference type="GO" id="GO:0008643">
    <property type="term" value="P:carbohydrate transport"/>
    <property type="evidence" value="ECO:0007669"/>
    <property type="project" value="InterPro"/>
</dbReference>
<dbReference type="RefSeq" id="WP_147078496.1">
    <property type="nucleotide sequence ID" value="NZ_BJZT01000019.1"/>
</dbReference>